<evidence type="ECO:0000256" key="3">
    <source>
        <dbReference type="ARBA" id="ARBA00022679"/>
    </source>
</evidence>
<dbReference type="EC" id="2.4.1.-" evidence="5"/>
<evidence type="ECO:0000256" key="4">
    <source>
        <dbReference type="RuleBase" id="RU003718"/>
    </source>
</evidence>
<dbReference type="Pfam" id="PF00201">
    <property type="entry name" value="UDPGT"/>
    <property type="match status" value="1"/>
</dbReference>
<dbReference type="Proteomes" id="UP000250321">
    <property type="component" value="Unassembled WGS sequence"/>
</dbReference>
<evidence type="ECO:0000313" key="7">
    <source>
        <dbReference type="Proteomes" id="UP000250321"/>
    </source>
</evidence>
<name>A0A314ZUP4_PRUYE</name>
<gene>
    <name evidence="6" type="ORF">Pyn_14619</name>
</gene>
<proteinExistence type="inferred from homology"/>
<keyword evidence="3 4" id="KW-0808">Transferase</keyword>
<dbReference type="PANTHER" id="PTHR11926">
    <property type="entry name" value="GLUCOSYL/GLUCURONOSYL TRANSFERASES"/>
    <property type="match status" value="1"/>
</dbReference>
<accession>A0A314ZUP4</accession>
<dbReference type="PROSITE" id="PS00375">
    <property type="entry name" value="UDPGT"/>
    <property type="match status" value="1"/>
</dbReference>
<dbReference type="GO" id="GO:0080043">
    <property type="term" value="F:quercetin 3-O-glucosyltransferase activity"/>
    <property type="evidence" value="ECO:0007669"/>
    <property type="project" value="TreeGrafter"/>
</dbReference>
<dbReference type="CDD" id="cd03784">
    <property type="entry name" value="GT1_Gtf-like"/>
    <property type="match status" value="1"/>
</dbReference>
<dbReference type="FunFam" id="3.40.50.2000:FF:000078">
    <property type="entry name" value="Glycosyltransferase"/>
    <property type="match status" value="1"/>
</dbReference>
<evidence type="ECO:0000313" key="6">
    <source>
        <dbReference type="EMBL" id="PQQ20701.1"/>
    </source>
</evidence>
<comment type="similarity">
    <text evidence="1 4">Belongs to the UDP-glycosyltransferase family.</text>
</comment>
<dbReference type="FunFam" id="3.40.50.2000:FF:000178">
    <property type="entry name" value="Glycosyltransferase"/>
    <property type="match status" value="1"/>
</dbReference>
<dbReference type="AlphaFoldDB" id="A0A314ZUP4"/>
<comment type="caution">
    <text evidence="6">The sequence shown here is derived from an EMBL/GenBank/DDBJ whole genome shotgun (WGS) entry which is preliminary data.</text>
</comment>
<dbReference type="EMBL" id="PJQY01000028">
    <property type="protein sequence ID" value="PQQ20701.1"/>
    <property type="molecule type" value="Genomic_DNA"/>
</dbReference>
<reference evidence="6 7" key="1">
    <citation type="submission" date="2018-02" db="EMBL/GenBank/DDBJ databases">
        <title>Draft genome of wild Prunus yedoensis var. nudiflora.</title>
        <authorList>
            <person name="Baek S."/>
            <person name="Kim J.-H."/>
            <person name="Choi K."/>
            <person name="Kim G.-B."/>
            <person name="Cho A."/>
            <person name="Jang H."/>
            <person name="Shin C.-H."/>
            <person name="Yu H.-J."/>
            <person name="Mun J.-H."/>
        </authorList>
    </citation>
    <scope>NUCLEOTIDE SEQUENCE [LARGE SCALE GENOMIC DNA]</scope>
    <source>
        <strain evidence="7">cv. Jeju island</strain>
        <tissue evidence="6">Leaf</tissue>
    </source>
</reference>
<evidence type="ECO:0000256" key="1">
    <source>
        <dbReference type="ARBA" id="ARBA00009995"/>
    </source>
</evidence>
<sequence>MADSVHNTHHQKRPHAIFIAYPLQGHVIPSVHLAIKLASRGFKITFINTHSIHHQTSKAQPDSGSDPFAYVRESSRLDIDYTTVSDGLPVEFDRSLNHDQFMASLLHVFSAHAEEVVGKVVKSSADTTPVTCIIADTFFVWPSKIAKKFGLLYVSFWTEPALVFTLYYHLDLLRKNGHFACQDVREDTIDYVPGVRAIEPKDMMSFLQETDTTSVCHHIIFNAFKDARGAHFHLCNTVQEIEAETISALQAKTPFYAIGPIFPSKFNKNIVATSLWSESDCTQWLNTRPQGSVLYVSFGSYAHVSKKDLLEIANGLHLSKVNFVWVLRSDIVSSNDTEPLPAGFREQVKDRAIIIPWCSQKAVLTHPAIGGFLTHCGWNSTLESIWCSVPMLCFPLLTDQFTNRKLVVDDWKIGINLCDQRAVGKEEVSEKINRLMDGKSRDEYRKAVVKVKKTLEDALTPNGSSEKNMDSFIQALKAKM</sequence>
<evidence type="ECO:0000256" key="5">
    <source>
        <dbReference type="RuleBase" id="RU362057"/>
    </source>
</evidence>
<dbReference type="PANTHER" id="PTHR11926:SF774">
    <property type="entry name" value="UDP-GLYCOSYLTRANSFERASE 85A1-RELATED"/>
    <property type="match status" value="1"/>
</dbReference>
<protein>
    <recommendedName>
        <fullName evidence="5">Glycosyltransferase</fullName>
        <ecNumber evidence="5">2.4.1.-</ecNumber>
    </recommendedName>
</protein>
<dbReference type="InterPro" id="IPR002213">
    <property type="entry name" value="UDP_glucos_trans"/>
</dbReference>
<evidence type="ECO:0000256" key="2">
    <source>
        <dbReference type="ARBA" id="ARBA00022676"/>
    </source>
</evidence>
<dbReference type="OrthoDB" id="5835829at2759"/>
<dbReference type="GO" id="GO:0080044">
    <property type="term" value="F:quercetin 7-O-glucosyltransferase activity"/>
    <property type="evidence" value="ECO:0007669"/>
    <property type="project" value="TreeGrafter"/>
</dbReference>
<dbReference type="SUPFAM" id="SSF53756">
    <property type="entry name" value="UDP-Glycosyltransferase/glycogen phosphorylase"/>
    <property type="match status" value="1"/>
</dbReference>
<organism evidence="6 7">
    <name type="scientific">Prunus yedoensis var. nudiflora</name>
    <dbReference type="NCBI Taxonomy" id="2094558"/>
    <lineage>
        <taxon>Eukaryota</taxon>
        <taxon>Viridiplantae</taxon>
        <taxon>Streptophyta</taxon>
        <taxon>Embryophyta</taxon>
        <taxon>Tracheophyta</taxon>
        <taxon>Spermatophyta</taxon>
        <taxon>Magnoliopsida</taxon>
        <taxon>eudicotyledons</taxon>
        <taxon>Gunneridae</taxon>
        <taxon>Pentapetalae</taxon>
        <taxon>rosids</taxon>
        <taxon>fabids</taxon>
        <taxon>Rosales</taxon>
        <taxon>Rosaceae</taxon>
        <taxon>Amygdaloideae</taxon>
        <taxon>Amygdaleae</taxon>
        <taxon>Prunus</taxon>
    </lineage>
</organism>
<keyword evidence="7" id="KW-1185">Reference proteome</keyword>
<dbReference type="InterPro" id="IPR035595">
    <property type="entry name" value="UDP_glycos_trans_CS"/>
</dbReference>
<keyword evidence="2 4" id="KW-0328">Glycosyltransferase</keyword>
<dbReference type="Gene3D" id="3.40.50.2000">
    <property type="entry name" value="Glycogen Phosphorylase B"/>
    <property type="match status" value="2"/>
</dbReference>